<dbReference type="InterPro" id="IPR036390">
    <property type="entry name" value="WH_DNA-bd_sf"/>
</dbReference>
<reference evidence="6" key="1">
    <citation type="submission" date="2021-02" db="EMBL/GenBank/DDBJ databases">
        <authorList>
            <person name="Nowell W R."/>
        </authorList>
    </citation>
    <scope>NUCLEOTIDE SEQUENCE</scope>
</reference>
<keyword evidence="3" id="KW-0347">Helicase</keyword>
<dbReference type="Pfam" id="PF00271">
    <property type="entry name" value="Helicase_C"/>
    <property type="match status" value="1"/>
</dbReference>
<dbReference type="InterPro" id="IPR004179">
    <property type="entry name" value="Sec63-dom"/>
</dbReference>
<dbReference type="PANTHER" id="PTHR47961">
    <property type="entry name" value="DNA POLYMERASE THETA, PUTATIVE (AFU_ORTHOLOGUE AFUA_1G05260)-RELATED"/>
    <property type="match status" value="1"/>
</dbReference>
<proteinExistence type="predicted"/>
<dbReference type="SUPFAM" id="SSF52540">
    <property type="entry name" value="P-loop containing nucleoside triphosphate hydrolases"/>
    <property type="match status" value="2"/>
</dbReference>
<feature type="domain" description="Helicase C-terminal" evidence="5">
    <location>
        <begin position="204"/>
        <end position="384"/>
    </location>
</feature>
<dbReference type="Gene3D" id="3.40.50.300">
    <property type="entry name" value="P-loop containing nucleotide triphosphate hydrolases"/>
    <property type="match status" value="2"/>
</dbReference>
<dbReference type="Pfam" id="PF02889">
    <property type="entry name" value="Sec63"/>
    <property type="match status" value="2"/>
</dbReference>
<comment type="caution">
    <text evidence="6">The sequence shown here is derived from an EMBL/GenBank/DDBJ whole genome shotgun (WGS) entry which is preliminary data.</text>
</comment>
<evidence type="ECO:0000256" key="4">
    <source>
        <dbReference type="ARBA" id="ARBA00022840"/>
    </source>
</evidence>
<dbReference type="Gene3D" id="1.10.3380.10">
    <property type="entry name" value="Sec63 N-terminal domain-like domain"/>
    <property type="match status" value="1"/>
</dbReference>
<dbReference type="Pfam" id="PF23445">
    <property type="entry name" value="WHD_SNRNP200"/>
    <property type="match status" value="2"/>
</dbReference>
<evidence type="ECO:0000256" key="1">
    <source>
        <dbReference type="ARBA" id="ARBA00022741"/>
    </source>
</evidence>
<name>A0A813MLW7_9BILA</name>
<dbReference type="PANTHER" id="PTHR47961:SF13">
    <property type="entry name" value="ACTIVATING SIGNAL COINTEGRATOR 1 COMPLEX SUBUNIT 3"/>
    <property type="match status" value="1"/>
</dbReference>
<gene>
    <name evidence="6" type="ORF">IZO911_LOCUS2245</name>
</gene>
<dbReference type="SUPFAM" id="SSF46785">
    <property type="entry name" value="Winged helix' DNA-binding domain"/>
    <property type="match status" value="2"/>
</dbReference>
<dbReference type="InterPro" id="IPR057842">
    <property type="entry name" value="WH_MER3"/>
</dbReference>
<dbReference type="SMART" id="SM00973">
    <property type="entry name" value="Sec63"/>
    <property type="match status" value="1"/>
</dbReference>
<evidence type="ECO:0000313" key="7">
    <source>
        <dbReference type="Proteomes" id="UP000663860"/>
    </source>
</evidence>
<evidence type="ECO:0000313" key="6">
    <source>
        <dbReference type="EMBL" id="CAF0724187.1"/>
    </source>
</evidence>
<dbReference type="AlphaFoldDB" id="A0A813MLW7"/>
<dbReference type="SUPFAM" id="SSF158702">
    <property type="entry name" value="Sec63 N-terminal domain-like"/>
    <property type="match status" value="2"/>
</dbReference>
<dbReference type="GO" id="GO:0005524">
    <property type="term" value="F:ATP binding"/>
    <property type="evidence" value="ECO:0007669"/>
    <property type="project" value="UniProtKB-KW"/>
</dbReference>
<dbReference type="PROSITE" id="PS51194">
    <property type="entry name" value="HELICASE_CTER"/>
    <property type="match status" value="2"/>
</dbReference>
<feature type="domain" description="Helicase C-terminal" evidence="5">
    <location>
        <begin position="1"/>
        <end position="117"/>
    </location>
</feature>
<dbReference type="FunFam" id="1.10.10.10:FF:000024">
    <property type="entry name" value="U5 small nuclear ribonucleoprotein helicase"/>
    <property type="match status" value="2"/>
</dbReference>
<dbReference type="GO" id="GO:0004386">
    <property type="term" value="F:helicase activity"/>
    <property type="evidence" value="ECO:0007669"/>
    <property type="project" value="UniProtKB-KW"/>
</dbReference>
<evidence type="ECO:0000256" key="3">
    <source>
        <dbReference type="ARBA" id="ARBA00022806"/>
    </source>
</evidence>
<sequence length="552" mass="62581">MLRQDRNMVEKYFSKGFIKVLICTATLAWGVNLPAHAVVIKGTELYDSKKGSFVDLSILDVLQIFGRAGRPQFDTNGHGIILTTHDKLQHYLALLTRQNPIESQFISHLTDNLNAEIVLGTVSTVTEACSWLRYTYLNVRMDQSPITYGINAHMKAADPNLMGFRRDLIIKAAKELDKAHMIRFEEKNEYLFATDLGRTASHYYINYVTIETINEHLLNRFMNEGELIGLASLADEFSQLKIRDDELDELDTLYHNQCHLPVKGGAENVHGKVNILIQAYVSRFIKVLICTATLAWGVNLPAHAVVIKGTELYDSKKGSFVDLSILDVLQIFGRAGRPQFDTNGHGIILTTHDKLQHYLALLTRQNPIESQFISHLTDNLNAEIVLGTVSTVTEACSWLRYTYLNVRMDQSPITYGINAHMKAADPNLMGFRRDLIIKAAKELDKAHMIRFEEKNEYLFATDLGRTASHYYINYVTIETINEHLLNRFMNEGELIGLASLADEFSQLKIRDDELDELDTLYHNQCHLPVKGGAENVHGKVNILIQIDTHAMF</sequence>
<keyword evidence="1" id="KW-0547">Nucleotide-binding</keyword>
<dbReference type="GO" id="GO:0016787">
    <property type="term" value="F:hydrolase activity"/>
    <property type="evidence" value="ECO:0007669"/>
    <property type="project" value="UniProtKB-KW"/>
</dbReference>
<dbReference type="InterPro" id="IPR050474">
    <property type="entry name" value="Hel308_SKI2-like"/>
</dbReference>
<protein>
    <recommendedName>
        <fullName evidence="5">Helicase C-terminal domain-containing protein</fullName>
    </recommendedName>
</protein>
<evidence type="ECO:0000259" key="5">
    <source>
        <dbReference type="PROSITE" id="PS51194"/>
    </source>
</evidence>
<dbReference type="Proteomes" id="UP000663860">
    <property type="component" value="Unassembled WGS sequence"/>
</dbReference>
<evidence type="ECO:0000256" key="2">
    <source>
        <dbReference type="ARBA" id="ARBA00022801"/>
    </source>
</evidence>
<organism evidence="6 7">
    <name type="scientific">Adineta steineri</name>
    <dbReference type="NCBI Taxonomy" id="433720"/>
    <lineage>
        <taxon>Eukaryota</taxon>
        <taxon>Metazoa</taxon>
        <taxon>Spiralia</taxon>
        <taxon>Gnathifera</taxon>
        <taxon>Rotifera</taxon>
        <taxon>Eurotatoria</taxon>
        <taxon>Bdelloidea</taxon>
        <taxon>Adinetida</taxon>
        <taxon>Adinetidae</taxon>
        <taxon>Adineta</taxon>
    </lineage>
</organism>
<keyword evidence="2" id="KW-0378">Hydrolase</keyword>
<keyword evidence="4" id="KW-0067">ATP-binding</keyword>
<dbReference type="Gene3D" id="1.10.10.10">
    <property type="entry name" value="Winged helix-like DNA-binding domain superfamily/Winged helix DNA-binding domain"/>
    <property type="match status" value="2"/>
</dbReference>
<dbReference type="EMBL" id="CAJNOE010000011">
    <property type="protein sequence ID" value="CAF0724187.1"/>
    <property type="molecule type" value="Genomic_DNA"/>
</dbReference>
<dbReference type="SMART" id="SM00490">
    <property type="entry name" value="HELICc"/>
    <property type="match status" value="2"/>
</dbReference>
<dbReference type="InterPro" id="IPR036388">
    <property type="entry name" value="WH-like_DNA-bd_sf"/>
</dbReference>
<dbReference type="InterPro" id="IPR027417">
    <property type="entry name" value="P-loop_NTPase"/>
</dbReference>
<accession>A0A813MLW7</accession>
<dbReference type="InterPro" id="IPR001650">
    <property type="entry name" value="Helicase_C-like"/>
</dbReference>